<protein>
    <recommendedName>
        <fullName evidence="13">Protein kinase domain-containing protein</fullName>
    </recommendedName>
</protein>
<sequence>MATVDYSYVDYLEQSISSIDVVQQLSKDQKVQVNPRQCEYLADKLTETGCFLRAKSDNLISIRDIADIRRKALLQLHFAVKRAEKLVRGCCCKTEPWLEAAVTLSHIKEDIKDILLDLRWWTSMIDIAIASVTWLSSGQTIVLELLRCAEEDYEKLLANLHSSDYGLDRAASKDEELLLRKVREVESSFAGTRSTPEQKHDYLLAVHVRSRLQNLEAETVEELNEYDDPKMIGIGGFGAVMNVRWFGRRCALKMLKQKCKTEATTLSEFQHPHIVKFFRYWEAPYDQTPNGTPNASSRDTPRSDNSMPFYESLQSHILMELLPMDLNQHLVKLRNMVNFTVGARRKPEHTRGSPLPEDVALDVILQMVKAMWHLNSRDVAHRDLKPNNVLVRPVSDDEVPELNYRGYVRAKLADFGLAKTRALSSALSTQPVVGTKVYGAPEVFNQDIISDRRFPRKADVWSLGIIFCEILSGKPPFPAVEDQTMPLDELQGRIKKGLRPRLPENCPDYLKFIIESCWQLNPQDRPNFTDLWRLVRLAQVQNLGLIQKDHDLFAYRTRNGVRSLRPFKKTPADPASDPLIHRGALEGGLSKDSAGSSIWWIMTRWISYNLARRRDLSFQRGPNLKRGFSRASEVSTSRSQPESKPLGYLVNQMGPPNLDISSSKLDVIFFEGNVGTRKDMSCKDTWVQRGKPNVWWPRDWLTEDLGGDIRVLLLEYSISDEGIEGVLDQLQRLLVFSDRWNRKHTWERPIVLVGHSLGCVLIEHLVVALDRRVKSIQTLEDEVEIGRAKVAEAFLTSLAGCFFYAPPWTGLVPSEDLLKYVFGGLNYSRELFSDLCLDSPKLKLLSEDFVRAKREHMKLTAVIEGHHTRGRAVVPPASMQDFEGTVVDLMDSNHANVCKPTDKQHGAYKEVLKFVGDILENKAVYDDHKEYLAKLAGKMHESKGRQEFVTHVKEQCFKFGMEGAGKSKSEVFIGDEVCSLEGFAGGLDTYHLGDSHKGIQVNQVWPLQNSVACGSTKLNIIFFEGNVGERKSLSFKETWVQRGNSGVCWPQDWLPSDLGGDIRVLLLKYRISDYLGIEGIVTDLQEKLIFSDSWNQNQEWENPIVLVGHSLGCVVIQNLVVKLHHMAQLIWSSATDSVKKQANSSRVFINNVTGCFFYAPPLKGLVPNESVLKAVFGALDFSRDLFWDFVEASPKLRKLLEDYLLIITTRRISIRVLLEGKKTGEEMVVVAPVELMEYVLTDSNHTNVCQPASKDHQSYKEFLDFVSATLQIQGLSNIGSYHKPKSFKTSESNKDFNEDDSYVIVEELDVSFLDNPKLSRSILKGVHNAEDQKDFSWEQEIQTIESPAGVSEESQELSSMVKQKLNEIGNVTGLQQVEALEFIPDESNSLIICNHDDKEDTLVFHLLDGQSMAKVVGVGLDYAKIILQNGVDITVKEISKSEWENAWFHSKSIGNTLYKTMKVQVPMQNEIRTTRAINQKEHFDVVMARPLLWDVAKYYTLQHILTTLSNSDAGDGGQSSKNGQGQGNGSRDSNDTKSKTTLFFYAFQSWFSMHFIKRGDRKDDEDENGGGQRGQEKVDFSGSHAKVKVDLMAAGYSFTNCYTEDLGVQIEDRSEDLDIKWDLEFDFFKNEEGKKISLTMADIYFSIISDLEDGQDEFRDDRFGAFHDELHVYFSIDKPANAGINKDVQPHRCEQGKTSQGEQSSNVKKKGKERGASLSLGGGTHGISIGFVANAKRSSSEEDSHTTSILSEYSSTFSTGGFNVQEATSIRKGVMGFKFLAPCTTIQDPELIWRSRDYRNRIRAYPPFQGQRLQFSGSWEPRSDEKLAKYHVKALRYLGEIMRTKVSVASTSSKKFSKLLSTSKSKETQAVKYKKLMYKQLYEKAIYLNHEMTHWVNYKLTEKENCLTTSSNSPCPLVDLKPHNST</sequence>
<dbReference type="InterPro" id="IPR000719">
    <property type="entry name" value="Prot_kinase_dom"/>
</dbReference>
<dbReference type="InterPro" id="IPR017441">
    <property type="entry name" value="Protein_kinase_ATP_BS"/>
</dbReference>
<dbReference type="EMBL" id="CM026427">
    <property type="protein sequence ID" value="KAG0569182.1"/>
    <property type="molecule type" value="Genomic_DNA"/>
</dbReference>
<reference evidence="14 15" key="1">
    <citation type="submission" date="2020-06" db="EMBL/GenBank/DDBJ databases">
        <title>WGS assembly of Ceratodon purpureus strain R40.</title>
        <authorList>
            <person name="Carey S.B."/>
            <person name="Jenkins J."/>
            <person name="Shu S."/>
            <person name="Lovell J.T."/>
            <person name="Sreedasyam A."/>
            <person name="Maumus F."/>
            <person name="Tiley G.P."/>
            <person name="Fernandez-Pozo N."/>
            <person name="Barry K."/>
            <person name="Chen C."/>
            <person name="Wang M."/>
            <person name="Lipzen A."/>
            <person name="Daum C."/>
            <person name="Saski C.A."/>
            <person name="Payton A.C."/>
            <person name="Mcbreen J.C."/>
            <person name="Conrad R.E."/>
            <person name="Kollar L.M."/>
            <person name="Olsson S."/>
            <person name="Huttunen S."/>
            <person name="Landis J.B."/>
            <person name="Wickett N.J."/>
            <person name="Johnson M.G."/>
            <person name="Rensing S.A."/>
            <person name="Grimwood J."/>
            <person name="Schmutz J."/>
            <person name="Mcdaniel S.F."/>
        </authorList>
    </citation>
    <scope>NUCLEOTIDE SEQUENCE [LARGE SCALE GENOMIC DNA]</scope>
    <source>
        <strain evidence="14 15">R40</strain>
    </source>
</reference>
<evidence type="ECO:0000256" key="8">
    <source>
        <dbReference type="ARBA" id="ARBA00022840"/>
    </source>
</evidence>
<evidence type="ECO:0000256" key="12">
    <source>
        <dbReference type="SAM" id="MobiDB-lite"/>
    </source>
</evidence>
<dbReference type="PANTHER" id="PTHR48182:SF2">
    <property type="entry name" value="PROTEIN SERAC1"/>
    <property type="match status" value="1"/>
</dbReference>
<dbReference type="Proteomes" id="UP000822688">
    <property type="component" value="Chromosome 6"/>
</dbReference>
<dbReference type="GO" id="GO:0005524">
    <property type="term" value="F:ATP binding"/>
    <property type="evidence" value="ECO:0007669"/>
    <property type="project" value="UniProtKB-UniRule"/>
</dbReference>
<evidence type="ECO:0000256" key="9">
    <source>
        <dbReference type="ARBA" id="ARBA00023128"/>
    </source>
</evidence>
<dbReference type="PROSITE" id="PS50011">
    <property type="entry name" value="PROTEIN_KINASE_DOM"/>
    <property type="match status" value="1"/>
</dbReference>
<gene>
    <name evidence="14" type="ORF">KC19_6G071600</name>
</gene>
<evidence type="ECO:0000256" key="11">
    <source>
        <dbReference type="PROSITE-ProRule" id="PRU10141"/>
    </source>
</evidence>
<dbReference type="GO" id="GO:0005783">
    <property type="term" value="C:endoplasmic reticulum"/>
    <property type="evidence" value="ECO:0007669"/>
    <property type="project" value="UniProtKB-SubCell"/>
</dbReference>
<evidence type="ECO:0000256" key="6">
    <source>
        <dbReference type="ARBA" id="ARBA00022777"/>
    </source>
</evidence>
<dbReference type="PROSITE" id="PS00107">
    <property type="entry name" value="PROTEIN_KINASE_ATP"/>
    <property type="match status" value="1"/>
</dbReference>
<keyword evidence="9" id="KW-0496">Mitochondrion</keyword>
<feature type="compositionally biased region" description="Polar residues" evidence="12">
    <location>
        <begin position="1696"/>
        <end position="1706"/>
    </location>
</feature>
<accession>A0A8T0HCH0</accession>
<dbReference type="SMART" id="SM00220">
    <property type="entry name" value="S_TKc"/>
    <property type="match status" value="1"/>
</dbReference>
<dbReference type="Pfam" id="PF00069">
    <property type="entry name" value="Pkinase"/>
    <property type="match status" value="1"/>
</dbReference>
<evidence type="ECO:0000256" key="7">
    <source>
        <dbReference type="ARBA" id="ARBA00022824"/>
    </source>
</evidence>
<proteinExistence type="predicted"/>
<dbReference type="Gene3D" id="1.10.510.10">
    <property type="entry name" value="Transferase(Phosphotransferase) domain 1"/>
    <property type="match status" value="1"/>
</dbReference>
<dbReference type="GO" id="GO:0005739">
    <property type="term" value="C:mitochondrion"/>
    <property type="evidence" value="ECO:0007669"/>
    <property type="project" value="UniProtKB-SubCell"/>
</dbReference>
<feature type="domain" description="Protein kinase" evidence="13">
    <location>
        <begin position="226"/>
        <end position="553"/>
    </location>
</feature>
<dbReference type="GO" id="GO:0004672">
    <property type="term" value="F:protein kinase activity"/>
    <property type="evidence" value="ECO:0007669"/>
    <property type="project" value="InterPro"/>
</dbReference>
<evidence type="ECO:0000256" key="5">
    <source>
        <dbReference type="ARBA" id="ARBA00022741"/>
    </source>
</evidence>
<evidence type="ECO:0000256" key="1">
    <source>
        <dbReference type="ARBA" id="ARBA00004173"/>
    </source>
</evidence>
<keyword evidence="10" id="KW-0472">Membrane</keyword>
<feature type="region of interest" description="Disordered" evidence="12">
    <location>
        <begin position="1511"/>
        <end position="1536"/>
    </location>
</feature>
<keyword evidence="6" id="KW-0418">Kinase</keyword>
<evidence type="ECO:0000256" key="10">
    <source>
        <dbReference type="ARBA" id="ARBA00023136"/>
    </source>
</evidence>
<evidence type="ECO:0000313" key="15">
    <source>
        <dbReference type="Proteomes" id="UP000822688"/>
    </source>
</evidence>
<keyword evidence="5 11" id="KW-0547">Nucleotide-binding</keyword>
<dbReference type="Gene3D" id="3.30.200.20">
    <property type="entry name" value="Phosphorylase Kinase, domain 1"/>
    <property type="match status" value="1"/>
</dbReference>
<dbReference type="SUPFAM" id="SSF56112">
    <property type="entry name" value="Protein kinase-like (PK-like)"/>
    <property type="match status" value="1"/>
</dbReference>
<dbReference type="SUPFAM" id="SSF53474">
    <property type="entry name" value="alpha/beta-Hydrolases"/>
    <property type="match status" value="2"/>
</dbReference>
<dbReference type="EMBL" id="CM026427">
    <property type="protein sequence ID" value="KAG0569183.1"/>
    <property type="molecule type" value="Genomic_DNA"/>
</dbReference>
<dbReference type="InterPro" id="IPR008271">
    <property type="entry name" value="Ser/Thr_kinase_AS"/>
</dbReference>
<dbReference type="PROSITE" id="PS00108">
    <property type="entry name" value="PROTEIN_KINASE_ST"/>
    <property type="match status" value="1"/>
</dbReference>
<evidence type="ECO:0000256" key="2">
    <source>
        <dbReference type="ARBA" id="ARBA00004240"/>
    </source>
</evidence>
<dbReference type="PANTHER" id="PTHR48182">
    <property type="entry name" value="PROTEIN SERAC1"/>
    <property type="match status" value="1"/>
</dbReference>
<evidence type="ECO:0000313" key="14">
    <source>
        <dbReference type="EMBL" id="KAG0569183.1"/>
    </source>
</evidence>
<dbReference type="InterPro" id="IPR029058">
    <property type="entry name" value="AB_hydrolase_fold"/>
</dbReference>
<evidence type="ECO:0000259" key="13">
    <source>
        <dbReference type="PROSITE" id="PS50011"/>
    </source>
</evidence>
<evidence type="ECO:0000256" key="4">
    <source>
        <dbReference type="ARBA" id="ARBA00022679"/>
    </source>
</evidence>
<evidence type="ECO:0000256" key="3">
    <source>
        <dbReference type="ARBA" id="ARBA00004370"/>
    </source>
</evidence>
<comment type="subcellular location">
    <subcellularLocation>
        <location evidence="2">Endoplasmic reticulum</location>
    </subcellularLocation>
    <subcellularLocation>
        <location evidence="3">Membrane</location>
    </subcellularLocation>
    <subcellularLocation>
        <location evidence="1">Mitochondrion</location>
    </subcellularLocation>
</comment>
<comment type="caution">
    <text evidence="14">The sequence shown here is derived from an EMBL/GenBank/DDBJ whole genome shotgun (WGS) entry which is preliminary data.</text>
</comment>
<organism evidence="14 15">
    <name type="scientific">Ceratodon purpureus</name>
    <name type="common">Fire moss</name>
    <name type="synonym">Dicranum purpureum</name>
    <dbReference type="NCBI Taxonomy" id="3225"/>
    <lineage>
        <taxon>Eukaryota</taxon>
        <taxon>Viridiplantae</taxon>
        <taxon>Streptophyta</taxon>
        <taxon>Embryophyta</taxon>
        <taxon>Bryophyta</taxon>
        <taxon>Bryophytina</taxon>
        <taxon>Bryopsida</taxon>
        <taxon>Dicranidae</taxon>
        <taxon>Pseudoditrichales</taxon>
        <taxon>Ditrichaceae</taxon>
        <taxon>Ceratodon</taxon>
    </lineage>
</organism>
<keyword evidence="7" id="KW-0256">Endoplasmic reticulum</keyword>
<keyword evidence="15" id="KW-1185">Reference proteome</keyword>
<name>A0A8T0HCH0_CERPU</name>
<dbReference type="InterPro" id="IPR052374">
    <property type="entry name" value="SERAC1"/>
</dbReference>
<feature type="binding site" evidence="11">
    <location>
        <position position="253"/>
    </location>
    <ligand>
        <name>ATP</name>
        <dbReference type="ChEBI" id="CHEBI:30616"/>
    </ligand>
</feature>
<dbReference type="InterPro" id="IPR011009">
    <property type="entry name" value="Kinase-like_dom_sf"/>
</dbReference>
<feature type="region of interest" description="Disordered" evidence="12">
    <location>
        <begin position="1685"/>
        <end position="1721"/>
    </location>
</feature>
<dbReference type="GO" id="GO:0016020">
    <property type="term" value="C:membrane"/>
    <property type="evidence" value="ECO:0007669"/>
    <property type="project" value="UniProtKB-SubCell"/>
</dbReference>
<keyword evidence="8 11" id="KW-0067">ATP-binding</keyword>
<keyword evidence="4" id="KW-0808">Transferase</keyword>